<dbReference type="PANTHER" id="PTHR31279:SF79">
    <property type="entry name" value="PROTEIN EXORDIUM-LIKE 2"/>
    <property type="match status" value="1"/>
</dbReference>
<dbReference type="Proteomes" id="UP001605036">
    <property type="component" value="Unassembled WGS sequence"/>
</dbReference>
<proteinExistence type="inferred from homology"/>
<dbReference type="AlphaFoldDB" id="A0ABD1Z4X6"/>
<keyword evidence="2" id="KW-0964">Secreted</keyword>
<evidence type="ECO:0000256" key="3">
    <source>
        <dbReference type="ARBA" id="ARBA00022729"/>
    </source>
</evidence>
<evidence type="ECO:0000256" key="5">
    <source>
        <dbReference type="SAM" id="SignalP"/>
    </source>
</evidence>
<evidence type="ECO:0008006" key="8">
    <source>
        <dbReference type="Google" id="ProtNLM"/>
    </source>
</evidence>
<evidence type="ECO:0000256" key="4">
    <source>
        <dbReference type="ARBA" id="ARBA00023591"/>
    </source>
</evidence>
<evidence type="ECO:0000313" key="6">
    <source>
        <dbReference type="EMBL" id="KAL2642824.1"/>
    </source>
</evidence>
<dbReference type="GO" id="GO:0005576">
    <property type="term" value="C:extracellular region"/>
    <property type="evidence" value="ECO:0007669"/>
    <property type="project" value="UniProtKB-SubCell"/>
</dbReference>
<name>A0ABD1Z4X6_9MARC</name>
<feature type="chain" id="PRO_5044753914" description="Protein EXORDIUM-like 2" evidence="5">
    <location>
        <begin position="23"/>
        <end position="344"/>
    </location>
</feature>
<evidence type="ECO:0000256" key="1">
    <source>
        <dbReference type="ARBA" id="ARBA00004613"/>
    </source>
</evidence>
<reference evidence="6 7" key="1">
    <citation type="submission" date="2024-09" db="EMBL/GenBank/DDBJ databases">
        <title>Chromosome-scale assembly of Riccia fluitans.</title>
        <authorList>
            <person name="Paukszto L."/>
            <person name="Sawicki J."/>
            <person name="Karawczyk K."/>
            <person name="Piernik-Szablinska J."/>
            <person name="Szczecinska M."/>
            <person name="Mazdziarz M."/>
        </authorList>
    </citation>
    <scope>NUCLEOTIDE SEQUENCE [LARGE SCALE GENOMIC DNA]</scope>
    <source>
        <strain evidence="6">Rf_01</strain>
        <tissue evidence="6">Aerial parts of the thallus</tissue>
    </source>
</reference>
<dbReference type="Pfam" id="PF04674">
    <property type="entry name" value="Phi_1"/>
    <property type="match status" value="1"/>
</dbReference>
<comment type="caution">
    <text evidence="6">The sequence shown here is derived from an EMBL/GenBank/DDBJ whole genome shotgun (WGS) entry which is preliminary data.</text>
</comment>
<protein>
    <recommendedName>
        <fullName evidence="8">Protein EXORDIUM-like 2</fullName>
    </recommendedName>
</protein>
<dbReference type="EMBL" id="JBHFFA010000002">
    <property type="protein sequence ID" value="KAL2642824.1"/>
    <property type="molecule type" value="Genomic_DNA"/>
</dbReference>
<gene>
    <name evidence="6" type="ORF">R1flu_010411</name>
</gene>
<comment type="similarity">
    <text evidence="4">Belongs to the EXORDIUM family.</text>
</comment>
<evidence type="ECO:0000313" key="7">
    <source>
        <dbReference type="Proteomes" id="UP001605036"/>
    </source>
</evidence>
<keyword evidence="3 5" id="KW-0732">Signal</keyword>
<organism evidence="6 7">
    <name type="scientific">Riccia fluitans</name>
    <dbReference type="NCBI Taxonomy" id="41844"/>
    <lineage>
        <taxon>Eukaryota</taxon>
        <taxon>Viridiplantae</taxon>
        <taxon>Streptophyta</taxon>
        <taxon>Embryophyta</taxon>
        <taxon>Marchantiophyta</taxon>
        <taxon>Marchantiopsida</taxon>
        <taxon>Marchantiidae</taxon>
        <taxon>Marchantiales</taxon>
        <taxon>Ricciaceae</taxon>
        <taxon>Riccia</taxon>
    </lineage>
</organism>
<evidence type="ECO:0000256" key="2">
    <source>
        <dbReference type="ARBA" id="ARBA00022525"/>
    </source>
</evidence>
<feature type="signal peptide" evidence="5">
    <location>
        <begin position="1"/>
        <end position="22"/>
    </location>
</feature>
<accession>A0ABD1Z4X6</accession>
<dbReference type="InterPro" id="IPR006766">
    <property type="entry name" value="EXORDIUM-like"/>
</dbReference>
<comment type="subcellular location">
    <subcellularLocation>
        <location evidence="1">Secreted</location>
    </subcellularLocation>
</comment>
<sequence length="344" mass="37763">MDSRVMRLFSIVLLGFGTFVQAGVVNGENSMKTAFLGPHSQVHRPSRATAGEFRLVPDPILILDYHNGPVMTGKEDAIKLFVVYYGDFAPKQRLTLRQFFKSFWRRRTQWPASHPTVEKWWQITRLYVDMYATPVARSMTPAGEIFNRYSLGKSLNQSNIQDLVVKSFGTFGVDARSMYLVLTSADVEVESFCNNVCGTHYYTFPSDTTSSQMVPYGWVGNAATQCPSMCSWPYASGGNLQTPLVAPNGDEGIDGMIITIANILAGMATNPYGNGFYQGDASIPLEAAGACQGVYGPGAFPGYPGELLVDNSTGASFNVYGAKNFKFLVPWIWHPTTLQCAGQV</sequence>
<dbReference type="PANTHER" id="PTHR31279">
    <property type="entry name" value="PROTEIN EXORDIUM-LIKE 5"/>
    <property type="match status" value="1"/>
</dbReference>
<keyword evidence="7" id="KW-1185">Reference proteome</keyword>